<reference evidence="7 8" key="1">
    <citation type="submission" date="2017-06" db="EMBL/GenBank/DDBJ databases">
        <title>Genome of Fusarium nygamai isolate CS10214.</title>
        <authorList>
            <person name="Gardiner D.M."/>
            <person name="Obanor F."/>
            <person name="Kazan K."/>
        </authorList>
    </citation>
    <scope>NUCLEOTIDE SEQUENCE [LARGE SCALE GENOMIC DNA]</scope>
    <source>
        <strain evidence="7 8">CS10214</strain>
    </source>
</reference>
<dbReference type="InterPro" id="IPR002403">
    <property type="entry name" value="Cyt_P450_E_grp-IV"/>
</dbReference>
<comment type="caution">
    <text evidence="7">The sequence shown here is derived from an EMBL/GenBank/DDBJ whole genome shotgun (WGS) entry which is preliminary data.</text>
</comment>
<keyword evidence="5" id="KW-0560">Oxidoreductase</keyword>
<proteinExistence type="inferred from homology"/>
<keyword evidence="4 6" id="KW-0408">Iron</keyword>
<accession>A0A2K0USD4</accession>
<evidence type="ECO:0000256" key="4">
    <source>
        <dbReference type="ARBA" id="ARBA00023004"/>
    </source>
</evidence>
<feature type="binding site" description="axial binding residue" evidence="6">
    <location>
        <position position="73"/>
    </location>
    <ligand>
        <name>heme</name>
        <dbReference type="ChEBI" id="CHEBI:30413"/>
    </ligand>
    <ligandPart>
        <name>Fe</name>
        <dbReference type="ChEBI" id="CHEBI:18248"/>
    </ligandPart>
</feature>
<dbReference type="Pfam" id="PF00067">
    <property type="entry name" value="p450"/>
    <property type="match status" value="1"/>
</dbReference>
<gene>
    <name evidence="7" type="ORF">FNYG_14571</name>
</gene>
<evidence type="ECO:0000256" key="5">
    <source>
        <dbReference type="ARBA" id="ARBA00023033"/>
    </source>
</evidence>
<evidence type="ECO:0008006" key="9">
    <source>
        <dbReference type="Google" id="ProtNLM"/>
    </source>
</evidence>
<dbReference type="EMBL" id="MTQA01000347">
    <property type="protein sequence ID" value="PNP60698.1"/>
    <property type="molecule type" value="Genomic_DNA"/>
</dbReference>
<dbReference type="InterPro" id="IPR001128">
    <property type="entry name" value="Cyt_P450"/>
</dbReference>
<dbReference type="GO" id="GO:0004497">
    <property type="term" value="F:monooxygenase activity"/>
    <property type="evidence" value="ECO:0007669"/>
    <property type="project" value="UniProtKB-KW"/>
</dbReference>
<dbReference type="Gene3D" id="1.10.630.10">
    <property type="entry name" value="Cytochrome P450"/>
    <property type="match status" value="1"/>
</dbReference>
<dbReference type="STRING" id="42673.A0A2K0USD4"/>
<keyword evidence="3 6" id="KW-0479">Metal-binding</keyword>
<dbReference type="PANTHER" id="PTHR47582">
    <property type="entry name" value="P450, PUTATIVE (EUROFUNG)-RELATED"/>
    <property type="match status" value="1"/>
</dbReference>
<evidence type="ECO:0000256" key="6">
    <source>
        <dbReference type="PIRSR" id="PIRSR602403-1"/>
    </source>
</evidence>
<comment type="cofactor">
    <cofactor evidence="1 6">
        <name>heme</name>
        <dbReference type="ChEBI" id="CHEBI:30413"/>
    </cofactor>
</comment>
<keyword evidence="6" id="KW-0349">Heme</keyword>
<dbReference type="GO" id="GO:0016705">
    <property type="term" value="F:oxidoreductase activity, acting on paired donors, with incorporation or reduction of molecular oxygen"/>
    <property type="evidence" value="ECO:0007669"/>
    <property type="project" value="InterPro"/>
</dbReference>
<name>A0A2K0USD4_GIBNY</name>
<dbReference type="AlphaFoldDB" id="A0A2K0USD4"/>
<evidence type="ECO:0000313" key="8">
    <source>
        <dbReference type="Proteomes" id="UP000236664"/>
    </source>
</evidence>
<dbReference type="InterPro" id="IPR053007">
    <property type="entry name" value="CYP450_monoxygenase_sec-met"/>
</dbReference>
<dbReference type="PRINTS" id="PR00465">
    <property type="entry name" value="EP450IV"/>
</dbReference>
<evidence type="ECO:0000256" key="1">
    <source>
        <dbReference type="ARBA" id="ARBA00001971"/>
    </source>
</evidence>
<dbReference type="GO" id="GO:0005506">
    <property type="term" value="F:iron ion binding"/>
    <property type="evidence" value="ECO:0007669"/>
    <property type="project" value="InterPro"/>
</dbReference>
<dbReference type="OrthoDB" id="1470350at2759"/>
<comment type="similarity">
    <text evidence="2">Belongs to the cytochrome P450 family.</text>
</comment>
<protein>
    <recommendedName>
        <fullName evidence="9">Cytochrome P450</fullName>
    </recommendedName>
</protein>
<evidence type="ECO:0000256" key="2">
    <source>
        <dbReference type="ARBA" id="ARBA00010617"/>
    </source>
</evidence>
<dbReference type="PANTHER" id="PTHR47582:SF1">
    <property type="entry name" value="P450, PUTATIVE (EUROFUNG)-RELATED"/>
    <property type="match status" value="1"/>
</dbReference>
<sequence>MKDTKIQDAEGRQYLLKKGSTVQWPPSVTHFTDEIWGEDSETFKPERFLDVTAQDEKRRRGSMLSFGGGRNLCPGRRLAFTEILGFAGVIALSYEVEGLSLPRSRDAGVGVGPRMPDWGSKNSGFCLKRKPDWDDVTWLFKD</sequence>
<evidence type="ECO:0000256" key="3">
    <source>
        <dbReference type="ARBA" id="ARBA00022723"/>
    </source>
</evidence>
<keyword evidence="8" id="KW-1185">Reference proteome</keyword>
<organism evidence="7 8">
    <name type="scientific">Gibberella nygamai</name>
    <name type="common">Bean root rot disease fungus</name>
    <name type="synonym">Fusarium nygamai</name>
    <dbReference type="NCBI Taxonomy" id="42673"/>
    <lineage>
        <taxon>Eukaryota</taxon>
        <taxon>Fungi</taxon>
        <taxon>Dikarya</taxon>
        <taxon>Ascomycota</taxon>
        <taxon>Pezizomycotina</taxon>
        <taxon>Sordariomycetes</taxon>
        <taxon>Hypocreomycetidae</taxon>
        <taxon>Hypocreales</taxon>
        <taxon>Nectriaceae</taxon>
        <taxon>Fusarium</taxon>
        <taxon>Fusarium fujikuroi species complex</taxon>
    </lineage>
</organism>
<dbReference type="InterPro" id="IPR036396">
    <property type="entry name" value="Cyt_P450_sf"/>
</dbReference>
<evidence type="ECO:0000313" key="7">
    <source>
        <dbReference type="EMBL" id="PNP60698.1"/>
    </source>
</evidence>
<dbReference type="SUPFAM" id="SSF48264">
    <property type="entry name" value="Cytochrome P450"/>
    <property type="match status" value="1"/>
</dbReference>
<dbReference type="Proteomes" id="UP000236664">
    <property type="component" value="Unassembled WGS sequence"/>
</dbReference>
<dbReference type="GO" id="GO:0020037">
    <property type="term" value="F:heme binding"/>
    <property type="evidence" value="ECO:0007669"/>
    <property type="project" value="InterPro"/>
</dbReference>
<keyword evidence="5" id="KW-0503">Monooxygenase</keyword>